<reference evidence="2 3" key="1">
    <citation type="submission" date="2024-05" db="EMBL/GenBank/DDBJ databases">
        <title>Roseateles sp. 2.12 16S ribosomal RNA gene Genome sequencing and assembly.</title>
        <authorList>
            <person name="Woo H."/>
        </authorList>
    </citation>
    <scope>NUCLEOTIDE SEQUENCE [LARGE SCALE GENOMIC DNA]</scope>
    <source>
        <strain evidence="2 3">2.12</strain>
    </source>
</reference>
<dbReference type="InterPro" id="IPR012337">
    <property type="entry name" value="RNaseH-like_sf"/>
</dbReference>
<dbReference type="PROSITE" id="PS50994">
    <property type="entry name" value="INTEGRASE"/>
    <property type="match status" value="1"/>
</dbReference>
<feature type="domain" description="Integrase catalytic" evidence="1">
    <location>
        <begin position="520"/>
        <end position="715"/>
    </location>
</feature>
<keyword evidence="3" id="KW-1185">Reference proteome</keyword>
<sequence>MNIVHSNAEGSDGRSFRPGLLAEIWAHLVDQLNISPECRAYIKAAIEAPSRLVRSTPRSMCGRYPSKKVGVTIGFESATLELPIILGLELDPDVFLYVDQPPPIKLTYRIGGRMRSYLQTPDFLVIMKSGIWLLEGKRLAAVEKRAIDDPELFVLQDGRWICPPAERAAQELGMSHVVRTEANFDALVLSNQLFLGEYLRADLDLPGYDDALAAITSILGCLARATIRSVLDKCGATVTLDHIYRAIGCGDVAIDWQACRIIDTEGCWLYRDTATLHAYLACALSKDRRQGPPVNLVRLAAQEQLRWDGQTWKILSVGASRAVIECEGRTQTMPLATLRDLAHGGQLEALDTAEADTGVESPVDAILRRASRTDLETANRRMEQIRPYLQACRANPKHRTLRRYVSDYKAAQRKHGNGFIGLLPRTAQAGNRKARLVKSVVQLALDVANEHLLNPDNVRLKIGWGFLADRCKELGLPTPSYPWFTKFVNRMPAYQVARARGGDKLAYALEPRVESTELALAMAPDRAWQRVHIDHTLIDLETIFSNSPEKAGRIWATLAIDHFSRRAVALSLSYEAPSYRSVMAVIRDCVRRWGRLPESLVLDGGKEFQCVWTQTLCARYHVTIIYRPAAKPRYGSQMERPFGTLNTNLIHVLKGNTQLRKNVRQMTNAVDPDNFAVWTFPELCDLLERYFFQIYDNLEHRELLMSPRACFETSVAQSGHRPMHVIPYDRNFILATCPSPRKGTARVQADGVKVNYLYYNAARLQAHFGKDVEVRYDPGNMGVAFAYIDREWVRLTCTRHAKTVWGLTEKELLEASTEWRRRRSAVEKTRLTDAALIKFLKEVNADQLMLLRRRQAAEERKRLMEANVYPADWEDWDEPAGTTRLGSSEVPAADICEPSVEAAKPSMKIETLEAY</sequence>
<organism evidence="2 3">
    <name type="scientific">Roseateles flavus</name>
    <dbReference type="NCBI Taxonomy" id="3149041"/>
    <lineage>
        <taxon>Bacteria</taxon>
        <taxon>Pseudomonadati</taxon>
        <taxon>Pseudomonadota</taxon>
        <taxon>Betaproteobacteria</taxon>
        <taxon>Burkholderiales</taxon>
        <taxon>Sphaerotilaceae</taxon>
        <taxon>Roseateles</taxon>
    </lineage>
</organism>
<dbReference type="Proteomes" id="UP001462640">
    <property type="component" value="Unassembled WGS sequence"/>
</dbReference>
<gene>
    <name evidence="2" type="ORF">ABDJ40_06340</name>
</gene>
<dbReference type="InterPro" id="IPR001584">
    <property type="entry name" value="Integrase_cat-core"/>
</dbReference>
<dbReference type="Gene3D" id="3.30.420.10">
    <property type="entry name" value="Ribonuclease H-like superfamily/Ribonuclease H"/>
    <property type="match status" value="1"/>
</dbReference>
<name>A0ABV0GBF2_9BURK</name>
<protein>
    <submittedName>
        <fullName evidence="2">Mu transposase C-terminal domain-containing protein</fullName>
    </submittedName>
</protein>
<dbReference type="RefSeq" id="WP_347607668.1">
    <property type="nucleotide sequence ID" value="NZ_JBDPZC010000002.1"/>
</dbReference>
<accession>A0ABV0GBF2</accession>
<evidence type="ECO:0000313" key="2">
    <source>
        <dbReference type="EMBL" id="MEO3712384.1"/>
    </source>
</evidence>
<dbReference type="SUPFAM" id="SSF53098">
    <property type="entry name" value="Ribonuclease H-like"/>
    <property type="match status" value="1"/>
</dbReference>
<evidence type="ECO:0000259" key="1">
    <source>
        <dbReference type="PROSITE" id="PS50994"/>
    </source>
</evidence>
<evidence type="ECO:0000313" key="3">
    <source>
        <dbReference type="Proteomes" id="UP001462640"/>
    </source>
</evidence>
<comment type="caution">
    <text evidence="2">The sequence shown here is derived from an EMBL/GenBank/DDBJ whole genome shotgun (WGS) entry which is preliminary data.</text>
</comment>
<dbReference type="InterPro" id="IPR015378">
    <property type="entry name" value="Transposase-like_Mu_C"/>
</dbReference>
<proteinExistence type="predicted"/>
<dbReference type="Pfam" id="PF09299">
    <property type="entry name" value="Mu-transpos_C"/>
    <property type="match status" value="1"/>
</dbReference>
<dbReference type="InterPro" id="IPR036397">
    <property type="entry name" value="RNaseH_sf"/>
</dbReference>
<dbReference type="EMBL" id="JBDPZC010000002">
    <property type="protein sequence ID" value="MEO3712384.1"/>
    <property type="molecule type" value="Genomic_DNA"/>
</dbReference>